<dbReference type="RefSeq" id="WP_377459343.1">
    <property type="nucleotide sequence ID" value="NZ_JBHLUB010000029.1"/>
</dbReference>
<keyword evidence="2" id="KW-0560">Oxidoreductase</keyword>
<dbReference type="EC" id="1.-.-.-" evidence="2"/>
<dbReference type="InterPro" id="IPR029039">
    <property type="entry name" value="Flavoprotein-like_sf"/>
</dbReference>
<dbReference type="InterPro" id="IPR050712">
    <property type="entry name" value="NAD(P)H-dep_reductase"/>
</dbReference>
<keyword evidence="3" id="KW-1185">Reference proteome</keyword>
<dbReference type="GO" id="GO:0016491">
    <property type="term" value="F:oxidoreductase activity"/>
    <property type="evidence" value="ECO:0007669"/>
    <property type="project" value="UniProtKB-KW"/>
</dbReference>
<dbReference type="PANTHER" id="PTHR30543">
    <property type="entry name" value="CHROMATE REDUCTASE"/>
    <property type="match status" value="1"/>
</dbReference>
<dbReference type="PANTHER" id="PTHR30543:SF21">
    <property type="entry name" value="NAD(P)H-DEPENDENT FMN REDUCTASE LOT6"/>
    <property type="match status" value="1"/>
</dbReference>
<accession>A0ABV6PB04</accession>
<dbReference type="Proteomes" id="UP001589862">
    <property type="component" value="Unassembled WGS sequence"/>
</dbReference>
<gene>
    <name evidence="2" type="ORF">ACFFFR_07865</name>
</gene>
<dbReference type="Pfam" id="PF03358">
    <property type="entry name" value="FMN_red"/>
    <property type="match status" value="1"/>
</dbReference>
<protein>
    <submittedName>
        <fullName evidence="2">NADPH-dependent FMN reductase</fullName>
        <ecNumber evidence="2">1.-.-.-</ecNumber>
    </submittedName>
</protein>
<dbReference type="InterPro" id="IPR005025">
    <property type="entry name" value="FMN_Rdtase-like_dom"/>
</dbReference>
<evidence type="ECO:0000313" key="3">
    <source>
        <dbReference type="Proteomes" id="UP001589862"/>
    </source>
</evidence>
<dbReference type="Gene3D" id="3.40.50.360">
    <property type="match status" value="1"/>
</dbReference>
<organism evidence="2 3">
    <name type="scientific">Micrococcoides hystricis</name>
    <dbReference type="NCBI Taxonomy" id="1572761"/>
    <lineage>
        <taxon>Bacteria</taxon>
        <taxon>Bacillati</taxon>
        <taxon>Actinomycetota</taxon>
        <taxon>Actinomycetes</taxon>
        <taxon>Micrococcales</taxon>
        <taxon>Micrococcaceae</taxon>
        <taxon>Micrococcoides</taxon>
    </lineage>
</organism>
<comment type="caution">
    <text evidence="2">The sequence shown here is derived from an EMBL/GenBank/DDBJ whole genome shotgun (WGS) entry which is preliminary data.</text>
</comment>
<name>A0ABV6PB04_9MICC</name>
<dbReference type="SUPFAM" id="SSF52218">
    <property type="entry name" value="Flavoproteins"/>
    <property type="match status" value="1"/>
</dbReference>
<proteinExistence type="predicted"/>
<feature type="domain" description="NADPH-dependent FMN reductase-like" evidence="1">
    <location>
        <begin position="9"/>
        <end position="150"/>
    </location>
</feature>
<reference evidence="2 3" key="1">
    <citation type="submission" date="2024-09" db="EMBL/GenBank/DDBJ databases">
        <authorList>
            <person name="Sun Q."/>
            <person name="Mori K."/>
        </authorList>
    </citation>
    <scope>NUCLEOTIDE SEQUENCE [LARGE SCALE GENOMIC DNA]</scope>
    <source>
        <strain evidence="2 3">NCAIM B.02604</strain>
    </source>
</reference>
<evidence type="ECO:0000259" key="1">
    <source>
        <dbReference type="Pfam" id="PF03358"/>
    </source>
</evidence>
<sequence>MAEKPVLQIIIGSTRPNRVCGAVAQWFIDRARQDGQFDVQVTDLRELDLPMMDEPNHPRLQDYQHEHTKAWSKTIEASDAIVYVMPEYNFTFTAPVKNSLDYLFNEWANKAFGMVNYGGVSGGLRAAQALKPVASALQMVTMPDFVTVPMVAQHIEDGKLNPTDIMNDSADALLNHMASLTVDLMARRKRLAEEADQ</sequence>
<evidence type="ECO:0000313" key="2">
    <source>
        <dbReference type="EMBL" id="MFC0582294.1"/>
    </source>
</evidence>
<dbReference type="EMBL" id="JBHLUB010000029">
    <property type="protein sequence ID" value="MFC0582294.1"/>
    <property type="molecule type" value="Genomic_DNA"/>
</dbReference>